<dbReference type="Pfam" id="PF00891">
    <property type="entry name" value="Methyltransf_2"/>
    <property type="match status" value="1"/>
</dbReference>
<sequence length="389" mass="42725">MITNAAHEHELLEHVSSIRCAAADLAKFCEKHQLPLPTSSASAPAAVDLSSLDSAPYFEAKAAIIDAAEQLIRLVRGPREYLLALSFEHCATASLQVILKYKFAKCVPLDGTTTYAAIAQAVGRPEVQPALVSRIIDHSTSYGIFDVRPGSLVAHSPASALLVTNPDLEAWMDLSATIACAAGASILKTFEKYGYRMEADEAAYGKSIGRKISQFQRFREKEGGTRLHEMFARAMRGIAAGGAYDFRHALNGGYPWHQFDQSGHLVVDVGGGPGHVAIALAEKHLGLRFEVQDLPETVAVGERSCPDELKSRVKYRSHDSMTTQPPHDVADDESIAYFCRFILHDWSDKYARRILQGLASALRPQDRIVVNEVVVPDPGTETRERERRM</sequence>
<dbReference type="AlphaFoldDB" id="A0A066XQ11"/>
<dbReference type="InterPro" id="IPR001077">
    <property type="entry name" value="COMT_C"/>
</dbReference>
<dbReference type="Gene3D" id="3.40.50.150">
    <property type="entry name" value="Vaccinia Virus protein VP39"/>
    <property type="match status" value="1"/>
</dbReference>
<gene>
    <name evidence="5" type="ORF">CSUB01_12645</name>
</gene>
<evidence type="ECO:0000256" key="2">
    <source>
        <dbReference type="ARBA" id="ARBA00022679"/>
    </source>
</evidence>
<dbReference type="InterPro" id="IPR036390">
    <property type="entry name" value="WH_DNA-bd_sf"/>
</dbReference>
<comment type="caution">
    <text evidence="5">The sequence shown here is derived from an EMBL/GenBank/DDBJ whole genome shotgun (WGS) entry which is preliminary data.</text>
</comment>
<dbReference type="OrthoDB" id="1606438at2759"/>
<dbReference type="Proteomes" id="UP000027238">
    <property type="component" value="Unassembled WGS sequence"/>
</dbReference>
<dbReference type="OMA" id="CRFILHD"/>
<accession>A0A066XQ11</accession>
<evidence type="ECO:0000256" key="1">
    <source>
        <dbReference type="ARBA" id="ARBA00022603"/>
    </source>
</evidence>
<dbReference type="SUPFAM" id="SSF46785">
    <property type="entry name" value="Winged helix' DNA-binding domain"/>
    <property type="match status" value="1"/>
</dbReference>
<dbReference type="InterPro" id="IPR029063">
    <property type="entry name" value="SAM-dependent_MTases_sf"/>
</dbReference>
<dbReference type="PROSITE" id="PS51683">
    <property type="entry name" value="SAM_OMT_II"/>
    <property type="match status" value="1"/>
</dbReference>
<dbReference type="InterPro" id="IPR016461">
    <property type="entry name" value="COMT-like"/>
</dbReference>
<dbReference type="Gene3D" id="1.10.10.10">
    <property type="entry name" value="Winged helix-like DNA-binding domain superfamily/Winged helix DNA-binding domain"/>
    <property type="match status" value="1"/>
</dbReference>
<dbReference type="SUPFAM" id="SSF53335">
    <property type="entry name" value="S-adenosyl-L-methionine-dependent methyltransferases"/>
    <property type="match status" value="1"/>
</dbReference>
<keyword evidence="3" id="KW-0949">S-adenosyl-L-methionine</keyword>
<dbReference type="GO" id="GO:0032259">
    <property type="term" value="P:methylation"/>
    <property type="evidence" value="ECO:0007669"/>
    <property type="project" value="UniProtKB-KW"/>
</dbReference>
<evidence type="ECO:0000259" key="4">
    <source>
        <dbReference type="Pfam" id="PF00891"/>
    </source>
</evidence>
<protein>
    <submittedName>
        <fullName evidence="5">Putative O-methyltransferase</fullName>
    </submittedName>
</protein>
<dbReference type="EMBL" id="JMSE01000269">
    <property type="protein sequence ID" value="KDN70977.1"/>
    <property type="molecule type" value="Genomic_DNA"/>
</dbReference>
<keyword evidence="6" id="KW-1185">Reference proteome</keyword>
<proteinExistence type="predicted"/>
<keyword evidence="2 5" id="KW-0808">Transferase</keyword>
<dbReference type="PANTHER" id="PTHR43712">
    <property type="entry name" value="PUTATIVE (AFU_ORTHOLOGUE AFUA_4G14580)-RELATED"/>
    <property type="match status" value="1"/>
</dbReference>
<evidence type="ECO:0000313" key="5">
    <source>
        <dbReference type="EMBL" id="KDN70977.1"/>
    </source>
</evidence>
<name>A0A066XQ11_COLSU</name>
<dbReference type="PANTHER" id="PTHR43712:SF16">
    <property type="entry name" value="O-METHYLTRANSFERASE ELCB"/>
    <property type="match status" value="1"/>
</dbReference>
<evidence type="ECO:0000313" key="6">
    <source>
        <dbReference type="Proteomes" id="UP000027238"/>
    </source>
</evidence>
<dbReference type="GO" id="GO:0008171">
    <property type="term" value="F:O-methyltransferase activity"/>
    <property type="evidence" value="ECO:0007669"/>
    <property type="project" value="InterPro"/>
</dbReference>
<feature type="domain" description="O-methyltransferase C-terminal" evidence="4">
    <location>
        <begin position="265"/>
        <end position="382"/>
    </location>
</feature>
<dbReference type="HOGENOM" id="CLU_005533_1_4_1"/>
<dbReference type="InterPro" id="IPR036388">
    <property type="entry name" value="WH-like_DNA-bd_sf"/>
</dbReference>
<dbReference type="eggNOG" id="KOG3178">
    <property type="taxonomic scope" value="Eukaryota"/>
</dbReference>
<reference evidence="6" key="1">
    <citation type="journal article" date="2014" name="Genome Announc.">
        <title>Draft genome sequence of Colletotrichum sublineola, a destructive pathogen of cultivated sorghum.</title>
        <authorList>
            <person name="Baroncelli R."/>
            <person name="Sanz-Martin J.M."/>
            <person name="Rech G.E."/>
            <person name="Sukno S.A."/>
            <person name="Thon M.R."/>
        </authorList>
    </citation>
    <scope>NUCLEOTIDE SEQUENCE [LARGE SCALE GENOMIC DNA]</scope>
    <source>
        <strain evidence="6">TX430BB</strain>
    </source>
</reference>
<organism evidence="5 6">
    <name type="scientific">Colletotrichum sublineola</name>
    <name type="common">Sorghum anthracnose fungus</name>
    <dbReference type="NCBI Taxonomy" id="1173701"/>
    <lineage>
        <taxon>Eukaryota</taxon>
        <taxon>Fungi</taxon>
        <taxon>Dikarya</taxon>
        <taxon>Ascomycota</taxon>
        <taxon>Pezizomycotina</taxon>
        <taxon>Sordariomycetes</taxon>
        <taxon>Hypocreomycetidae</taxon>
        <taxon>Glomerellales</taxon>
        <taxon>Glomerellaceae</taxon>
        <taxon>Colletotrichum</taxon>
        <taxon>Colletotrichum graminicola species complex</taxon>
    </lineage>
</organism>
<keyword evidence="1 5" id="KW-0489">Methyltransferase</keyword>
<evidence type="ECO:0000256" key="3">
    <source>
        <dbReference type="ARBA" id="ARBA00022691"/>
    </source>
</evidence>